<accession>A0A1V6MWF1</accession>
<evidence type="ECO:0000256" key="1">
    <source>
        <dbReference type="SAM" id="Phobius"/>
    </source>
</evidence>
<dbReference type="EMBL" id="MPOH02000008">
    <property type="protein sequence ID" value="OQD56791.1"/>
    <property type="molecule type" value="Genomic_DNA"/>
</dbReference>
<keyword evidence="1" id="KW-1133">Transmembrane helix</keyword>
<proteinExistence type="predicted"/>
<name>A0A1V6MWF1_9ACTN</name>
<protein>
    <submittedName>
        <fullName evidence="2">Uncharacterized protein</fullName>
    </submittedName>
</protein>
<gene>
    <name evidence="2" type="ORF">BM536_007455</name>
</gene>
<evidence type="ECO:0000313" key="3">
    <source>
        <dbReference type="Proteomes" id="UP000184286"/>
    </source>
</evidence>
<evidence type="ECO:0000313" key="2">
    <source>
        <dbReference type="EMBL" id="OQD56791.1"/>
    </source>
</evidence>
<sequence>MDGTVPYAAPLPKTGSWPERDGLIIGVGRDGEWRRTVMVICSAVLVAAAAVFAVADRLA</sequence>
<reference evidence="3" key="1">
    <citation type="submission" date="2016-11" db="EMBL/GenBank/DDBJ databases">
        <authorList>
            <person name="Schniete J.K."/>
            <person name="Salih T."/>
            <person name="Algora Gallardo L."/>
            <person name="Martinez Fernandez S."/>
            <person name="Herron P.R."/>
        </authorList>
    </citation>
    <scope>NUCLEOTIDE SEQUENCE [LARGE SCALE GENOMIC DNA]</scope>
    <source>
        <strain evidence="3">DSM 41896</strain>
    </source>
</reference>
<organism evidence="2 3">
    <name type="scientific">Streptomyces phaeoluteigriseus</name>
    <dbReference type="NCBI Taxonomy" id="114686"/>
    <lineage>
        <taxon>Bacteria</taxon>
        <taxon>Bacillati</taxon>
        <taxon>Actinomycetota</taxon>
        <taxon>Actinomycetes</taxon>
        <taxon>Kitasatosporales</taxon>
        <taxon>Streptomycetaceae</taxon>
        <taxon>Streptomyces</taxon>
        <taxon>Streptomyces aurantiacus group</taxon>
    </lineage>
</organism>
<reference evidence="2 3" key="2">
    <citation type="submission" date="2017-02" db="EMBL/GenBank/DDBJ databases">
        <title>Draft genome sequence of Streptomyces phaeoluteigriseus type strain DSM41896.</title>
        <authorList>
            <person name="Salih T.S."/>
            <person name="Algora Gallardo L."/>
            <person name="Melo Santos T."/>
            <person name="Filgueira Martinez S."/>
            <person name="Herron P.R."/>
        </authorList>
    </citation>
    <scope>NUCLEOTIDE SEQUENCE [LARGE SCALE GENOMIC DNA]</scope>
    <source>
        <strain evidence="2 3">DSM 41896</strain>
    </source>
</reference>
<feature type="transmembrane region" description="Helical" evidence="1">
    <location>
        <begin position="37"/>
        <end position="55"/>
    </location>
</feature>
<comment type="caution">
    <text evidence="2">The sequence shown here is derived from an EMBL/GenBank/DDBJ whole genome shotgun (WGS) entry which is preliminary data.</text>
</comment>
<keyword evidence="1" id="KW-0812">Transmembrane</keyword>
<dbReference type="AlphaFoldDB" id="A0A1V6MWF1"/>
<dbReference type="Proteomes" id="UP000184286">
    <property type="component" value="Unassembled WGS sequence"/>
</dbReference>
<keyword evidence="1" id="KW-0472">Membrane</keyword>